<gene>
    <name evidence="2" type="ORF">SAMN04489864_109151</name>
</gene>
<organism evidence="2 3">
    <name type="scientific">Pedobacter insulae</name>
    <dbReference type="NCBI Taxonomy" id="414048"/>
    <lineage>
        <taxon>Bacteria</taxon>
        <taxon>Pseudomonadati</taxon>
        <taxon>Bacteroidota</taxon>
        <taxon>Sphingobacteriia</taxon>
        <taxon>Sphingobacteriales</taxon>
        <taxon>Sphingobacteriaceae</taxon>
        <taxon>Pedobacter</taxon>
    </lineage>
</organism>
<evidence type="ECO:0000259" key="1">
    <source>
        <dbReference type="Pfam" id="PF05168"/>
    </source>
</evidence>
<dbReference type="SUPFAM" id="SSF81593">
    <property type="entry name" value="Nucleotidyltransferase substrate binding subunit/domain"/>
    <property type="match status" value="1"/>
</dbReference>
<dbReference type="Proteomes" id="UP000199666">
    <property type="component" value="Unassembled WGS sequence"/>
</dbReference>
<evidence type="ECO:0000313" key="2">
    <source>
        <dbReference type="EMBL" id="SFH35462.1"/>
    </source>
</evidence>
<dbReference type="RefSeq" id="WP_177217138.1">
    <property type="nucleotide sequence ID" value="NZ_FOPP01000009.1"/>
</dbReference>
<sequence length="284" mass="32047">MQTLTTHTTQFNTFITKLATKFQPLQIFSFSKNSLITTNQGCFTKQPSEIHCNYCLLLVTESATRIDYEVQDLANLHYQQGTITVICHSKHCIEKAIAANSSFFIRLYAEAELIYNHNGMFSIESIPAYIATDAAEKAQKHYGHRFSVAEGFYLGASECLQNWKQHAVCVFMLHQAVEQLCIGLISVHLAYRAEFHNLNRLLHLCACFSQAPLQLFTATAEDRRLFTILTKSYSDARYRASFTVSQKDAIALCDKVSDFTALATSLCDEKIAELEGVKEIEVLV</sequence>
<dbReference type="AlphaFoldDB" id="A0A1I2ZC71"/>
<dbReference type="EMBL" id="FOPP01000009">
    <property type="protein sequence ID" value="SFH35462.1"/>
    <property type="molecule type" value="Genomic_DNA"/>
</dbReference>
<dbReference type="STRING" id="414048.SAMN04489864_109151"/>
<name>A0A1I2ZC71_9SPHI</name>
<reference evidence="2 3" key="1">
    <citation type="submission" date="2016-10" db="EMBL/GenBank/DDBJ databases">
        <authorList>
            <person name="de Groot N.N."/>
        </authorList>
    </citation>
    <scope>NUCLEOTIDE SEQUENCE [LARGE SCALE GENOMIC DNA]</scope>
    <source>
        <strain evidence="2 3">DSM 18684</strain>
    </source>
</reference>
<dbReference type="Gene3D" id="1.20.120.330">
    <property type="entry name" value="Nucleotidyltransferases domain 2"/>
    <property type="match status" value="1"/>
</dbReference>
<dbReference type="Pfam" id="PF05168">
    <property type="entry name" value="HEPN"/>
    <property type="match status" value="1"/>
</dbReference>
<dbReference type="InterPro" id="IPR007842">
    <property type="entry name" value="HEPN_dom"/>
</dbReference>
<keyword evidence="3" id="KW-1185">Reference proteome</keyword>
<evidence type="ECO:0000313" key="3">
    <source>
        <dbReference type="Proteomes" id="UP000199666"/>
    </source>
</evidence>
<proteinExistence type="predicted"/>
<feature type="domain" description="HEPN" evidence="1">
    <location>
        <begin position="155"/>
        <end position="259"/>
    </location>
</feature>
<protein>
    <submittedName>
        <fullName evidence="2">HEPN domain-containing protein</fullName>
    </submittedName>
</protein>
<accession>A0A1I2ZC71</accession>